<dbReference type="GO" id="GO:0016746">
    <property type="term" value="F:acyltransferase activity"/>
    <property type="evidence" value="ECO:0007669"/>
    <property type="project" value="UniProtKB-KW"/>
</dbReference>
<feature type="transmembrane region" description="Helical" evidence="2">
    <location>
        <begin position="48"/>
        <end position="68"/>
    </location>
</feature>
<dbReference type="PANTHER" id="PTHR23028:SF53">
    <property type="entry name" value="ACYL_TRANSF_3 DOMAIN-CONTAINING PROTEIN"/>
    <property type="match status" value="1"/>
</dbReference>
<feature type="transmembrane region" description="Helical" evidence="2">
    <location>
        <begin position="115"/>
        <end position="134"/>
    </location>
</feature>
<comment type="caution">
    <text evidence="4">The sequence shown here is derived from an EMBL/GenBank/DDBJ whole genome shotgun (WGS) entry which is preliminary data.</text>
</comment>
<accession>A0ABY1X8X9</accession>
<evidence type="ECO:0000313" key="4">
    <source>
        <dbReference type="EMBL" id="TAX81629.1"/>
    </source>
</evidence>
<keyword evidence="2" id="KW-0472">Membrane</keyword>
<feature type="domain" description="Acyltransferase 3" evidence="3">
    <location>
        <begin position="17"/>
        <end position="343"/>
    </location>
</feature>
<feature type="transmembrane region" description="Helical" evidence="2">
    <location>
        <begin position="241"/>
        <end position="257"/>
    </location>
</feature>
<feature type="transmembrane region" description="Helical" evidence="2">
    <location>
        <begin position="88"/>
        <end position="108"/>
    </location>
</feature>
<gene>
    <name evidence="4" type="ORF">ELH98_11485</name>
</gene>
<keyword evidence="4" id="KW-0012">Acyltransferase</keyword>
<name>A0ABY1X8X9_9HYPH</name>
<evidence type="ECO:0000313" key="5">
    <source>
        <dbReference type="Proteomes" id="UP000291659"/>
    </source>
</evidence>
<protein>
    <submittedName>
        <fullName evidence="4">Acyltransferase</fullName>
    </submittedName>
</protein>
<keyword evidence="5" id="KW-1185">Reference proteome</keyword>
<feature type="region of interest" description="Disordered" evidence="1">
    <location>
        <begin position="375"/>
        <end position="395"/>
    </location>
</feature>
<dbReference type="EMBL" id="SIOX01000001">
    <property type="protein sequence ID" value="TAX81629.1"/>
    <property type="molecule type" value="Genomic_DNA"/>
</dbReference>
<evidence type="ECO:0000259" key="3">
    <source>
        <dbReference type="Pfam" id="PF01757"/>
    </source>
</evidence>
<proteinExistence type="predicted"/>
<evidence type="ECO:0000256" key="1">
    <source>
        <dbReference type="SAM" id="MobiDB-lite"/>
    </source>
</evidence>
<reference evidence="4 5" key="1">
    <citation type="submission" date="2019-02" db="EMBL/GenBank/DDBJ databases">
        <title>The genomic architecture of introgression among sibling species of bacteria.</title>
        <authorList>
            <person name="Cavassim M.I.A."/>
            <person name="Moeskjaer S."/>
            <person name="Moslemi C."/>
            <person name="Fields B."/>
            <person name="Bachmann A."/>
            <person name="Vilhjalmsson B."/>
            <person name="Schierup M.H."/>
            <person name="Young J.P.W."/>
            <person name="Andersen S.U."/>
        </authorList>
    </citation>
    <scope>NUCLEOTIDE SEQUENCE [LARGE SCALE GENOMIC DNA]</scope>
    <source>
        <strain evidence="4 5">SM141A</strain>
    </source>
</reference>
<feature type="transmembrane region" description="Helical" evidence="2">
    <location>
        <begin position="328"/>
        <end position="350"/>
    </location>
</feature>
<dbReference type="InterPro" id="IPR002656">
    <property type="entry name" value="Acyl_transf_3_dom"/>
</dbReference>
<feature type="transmembrane region" description="Helical" evidence="2">
    <location>
        <begin position="210"/>
        <end position="229"/>
    </location>
</feature>
<organism evidence="4 5">
    <name type="scientific">Rhizobium ruizarguesonis</name>
    <dbReference type="NCBI Taxonomy" id="2081791"/>
    <lineage>
        <taxon>Bacteria</taxon>
        <taxon>Pseudomonadati</taxon>
        <taxon>Pseudomonadota</taxon>
        <taxon>Alphaproteobacteria</taxon>
        <taxon>Hyphomicrobiales</taxon>
        <taxon>Rhizobiaceae</taxon>
        <taxon>Rhizobium/Agrobacterium group</taxon>
        <taxon>Rhizobium</taxon>
    </lineage>
</organism>
<dbReference type="Pfam" id="PF01757">
    <property type="entry name" value="Acyl_transf_3"/>
    <property type="match status" value="1"/>
</dbReference>
<keyword evidence="2" id="KW-1133">Transmembrane helix</keyword>
<dbReference type="Proteomes" id="UP000291659">
    <property type="component" value="Unassembled WGS sequence"/>
</dbReference>
<dbReference type="PANTHER" id="PTHR23028">
    <property type="entry name" value="ACETYLTRANSFERASE"/>
    <property type="match status" value="1"/>
</dbReference>
<keyword evidence="4" id="KW-0808">Transferase</keyword>
<feature type="transmembrane region" description="Helical" evidence="2">
    <location>
        <begin position="154"/>
        <end position="174"/>
    </location>
</feature>
<feature type="transmembrane region" description="Helical" evidence="2">
    <location>
        <begin position="301"/>
        <end position="322"/>
    </location>
</feature>
<sequence>MKSFGAMLADYGGFGPGFNFLRIALAFSIVFYHVLTNSGHWALAHGPVLWFLEYSLVPMFFALSGFLITGSAQRLSLQNFLLNRALRIVPALAVDILVCAFIIGPAVTTLPLGEYFTDAGFFAYMLNIIGWAHFELPGVFTGHPVPQVNGALWTIPWEINCYIIMSVMMLTGVVRRAVATVLLLAAFVVAGLAVEHFTSAEAGDVSGLNTLFVGRGAQLITAFLCGILAYQLRHRIPMSRILFAACIAVALTAMLLLEMSATESVANRLVLMPVLTYITIYTGLSHLALPKILEGGDYSYGVYLYHVPFIQLAIMLGPPILVGTVVGIVMLILMAGTIVLCVAAVSWHLIEKPILSLRKRYSLAGRMIAGGEDRAVSGAKPAPAPTSNGTGACVSHAHQPLPASEIPGYGQNSQAQIDLHGRN</sequence>
<feature type="transmembrane region" description="Helical" evidence="2">
    <location>
        <begin position="269"/>
        <end position="289"/>
    </location>
</feature>
<dbReference type="InterPro" id="IPR050879">
    <property type="entry name" value="Acyltransferase_3"/>
</dbReference>
<feature type="transmembrane region" description="Helical" evidence="2">
    <location>
        <begin position="20"/>
        <end position="36"/>
    </location>
</feature>
<keyword evidence="2" id="KW-0812">Transmembrane</keyword>
<evidence type="ECO:0000256" key="2">
    <source>
        <dbReference type="SAM" id="Phobius"/>
    </source>
</evidence>
<feature type="transmembrane region" description="Helical" evidence="2">
    <location>
        <begin position="181"/>
        <end position="198"/>
    </location>
</feature>